<dbReference type="PANTHER" id="PTHR24006:SF874">
    <property type="entry name" value="UBIQUITIN CARBOXYL-TERMINAL HYDROLASE 16"/>
    <property type="match status" value="1"/>
</dbReference>
<dbReference type="GO" id="GO:0006508">
    <property type="term" value="P:proteolysis"/>
    <property type="evidence" value="ECO:0007669"/>
    <property type="project" value="UniProtKB-KW"/>
</dbReference>
<protein>
    <recommendedName>
        <fullName evidence="3">ubiquitinyl hydrolase 1</fullName>
        <ecNumber evidence="3">3.4.19.12</ecNumber>
    </recommendedName>
</protein>
<feature type="transmembrane region" description="Helical" evidence="13">
    <location>
        <begin position="12"/>
        <end position="29"/>
    </location>
</feature>
<dbReference type="Pfam" id="PF01753">
    <property type="entry name" value="zf-MYND"/>
    <property type="match status" value="1"/>
</dbReference>
<feature type="compositionally biased region" description="Low complexity" evidence="12">
    <location>
        <begin position="468"/>
        <end position="477"/>
    </location>
</feature>
<dbReference type="AlphaFoldDB" id="A0A540N738"/>
<feature type="region of interest" description="Disordered" evidence="12">
    <location>
        <begin position="1052"/>
        <end position="1146"/>
    </location>
</feature>
<feature type="region of interest" description="Disordered" evidence="12">
    <location>
        <begin position="144"/>
        <end position="165"/>
    </location>
</feature>
<evidence type="ECO:0000256" key="6">
    <source>
        <dbReference type="ARBA" id="ARBA00022771"/>
    </source>
</evidence>
<feature type="region of interest" description="Disordered" evidence="12">
    <location>
        <begin position="389"/>
        <end position="508"/>
    </location>
</feature>
<dbReference type="GO" id="GO:0016579">
    <property type="term" value="P:protein deubiquitination"/>
    <property type="evidence" value="ECO:0007669"/>
    <property type="project" value="InterPro"/>
</dbReference>
<dbReference type="GO" id="GO:0008270">
    <property type="term" value="F:zinc ion binding"/>
    <property type="evidence" value="ECO:0007669"/>
    <property type="project" value="UniProtKB-KW"/>
</dbReference>
<evidence type="ECO:0000259" key="15">
    <source>
        <dbReference type="PROSITE" id="PS50865"/>
    </source>
</evidence>
<evidence type="ECO:0000256" key="2">
    <source>
        <dbReference type="ARBA" id="ARBA00009085"/>
    </source>
</evidence>
<feature type="region of interest" description="Disordered" evidence="12">
    <location>
        <begin position="280"/>
        <end position="348"/>
    </location>
</feature>
<evidence type="ECO:0000313" key="17">
    <source>
        <dbReference type="Proteomes" id="UP000315295"/>
    </source>
</evidence>
<feature type="compositionally biased region" description="Polar residues" evidence="12">
    <location>
        <begin position="314"/>
        <end position="327"/>
    </location>
</feature>
<feature type="compositionally biased region" description="Low complexity" evidence="12">
    <location>
        <begin position="442"/>
        <end position="453"/>
    </location>
</feature>
<dbReference type="PROSITE" id="PS50235">
    <property type="entry name" value="USP_3"/>
    <property type="match status" value="1"/>
</dbReference>
<proteinExistence type="inferred from homology"/>
<dbReference type="InterPro" id="IPR028889">
    <property type="entry name" value="USP"/>
</dbReference>
<dbReference type="InterPro" id="IPR001394">
    <property type="entry name" value="Peptidase_C19_UCH"/>
</dbReference>
<dbReference type="Proteomes" id="UP000315295">
    <property type="component" value="Unassembled WGS sequence"/>
</dbReference>
<feature type="region of interest" description="Disordered" evidence="12">
    <location>
        <begin position="191"/>
        <end position="239"/>
    </location>
</feature>
<dbReference type="GO" id="GO:0005829">
    <property type="term" value="C:cytosol"/>
    <property type="evidence" value="ECO:0007669"/>
    <property type="project" value="TreeGrafter"/>
</dbReference>
<keyword evidence="6 11" id="KW-0863">Zinc-finger</keyword>
<feature type="compositionally biased region" description="Low complexity" evidence="12">
    <location>
        <begin position="1052"/>
        <end position="1072"/>
    </location>
</feature>
<feature type="compositionally biased region" description="Low complexity" evidence="12">
    <location>
        <begin position="1000"/>
        <end position="1020"/>
    </location>
</feature>
<dbReference type="SUPFAM" id="SSF54001">
    <property type="entry name" value="Cysteine proteinases"/>
    <property type="match status" value="1"/>
</dbReference>
<dbReference type="PROSITE" id="PS50865">
    <property type="entry name" value="ZF_MYND_2"/>
    <property type="match status" value="1"/>
</dbReference>
<dbReference type="PANTHER" id="PTHR24006">
    <property type="entry name" value="UBIQUITIN CARBOXYL-TERMINAL HYDROLASE"/>
    <property type="match status" value="1"/>
</dbReference>
<evidence type="ECO:0000256" key="3">
    <source>
        <dbReference type="ARBA" id="ARBA00012759"/>
    </source>
</evidence>
<keyword evidence="13" id="KW-0472">Membrane</keyword>
<keyword evidence="9" id="KW-0788">Thiol protease</keyword>
<comment type="catalytic activity">
    <reaction evidence="1">
        <text>Thiol-dependent hydrolysis of ester, thioester, amide, peptide and isopeptide bonds formed by the C-terminal Gly of ubiquitin (a 76-residue protein attached to proteins as an intracellular targeting signal).</text>
        <dbReference type="EC" id="3.4.19.12"/>
    </reaction>
</comment>
<evidence type="ECO:0000256" key="11">
    <source>
        <dbReference type="PROSITE-ProRule" id="PRU00134"/>
    </source>
</evidence>
<dbReference type="Gene3D" id="6.10.140.2220">
    <property type="match status" value="1"/>
</dbReference>
<feature type="domain" description="MYND-type" evidence="15">
    <location>
        <begin position="77"/>
        <end position="114"/>
    </location>
</feature>
<feature type="compositionally biased region" description="Basic and acidic residues" evidence="12">
    <location>
        <begin position="1118"/>
        <end position="1146"/>
    </location>
</feature>
<evidence type="ECO:0000256" key="9">
    <source>
        <dbReference type="ARBA" id="ARBA00022807"/>
    </source>
</evidence>
<dbReference type="Pfam" id="PF00443">
    <property type="entry name" value="UCH"/>
    <property type="match status" value="1"/>
</dbReference>
<evidence type="ECO:0000256" key="12">
    <source>
        <dbReference type="SAM" id="MobiDB-lite"/>
    </source>
</evidence>
<dbReference type="Gene3D" id="3.90.70.10">
    <property type="entry name" value="Cysteine proteinases"/>
    <property type="match status" value="1"/>
</dbReference>
<dbReference type="GO" id="GO:0004843">
    <property type="term" value="F:cysteine-type deubiquitinase activity"/>
    <property type="evidence" value="ECO:0007669"/>
    <property type="project" value="UniProtKB-EC"/>
</dbReference>
<name>A0A540N738_MALBA</name>
<evidence type="ECO:0000256" key="5">
    <source>
        <dbReference type="ARBA" id="ARBA00022723"/>
    </source>
</evidence>
<accession>A0A540N738</accession>
<dbReference type="EC" id="3.4.19.12" evidence="3"/>
<sequence length="1146" mass="125002">MHVAGDLGFRSLVLVACFLAPVIGFFVVRRKWRLANARREEIRRLLVLAKEEAARAEFEVTAGYGAASVAEIKGPYCVVCYCPTTTRCARCKAVRYCSGKCQIVHWRQGHKEECRPSTIVHQNIDVGSDSGLKVTKEDLEINTDKFQSRQSVEKSSEEPALPNPHCFPDVECIRDDDSEDEFLAERKGTNCTSDSAATSFSGFSTSASGTESSDDVSVSGSVSSFEPDRSDGQPSANDAFDIHQIPFNVNNIDQSKPSSPKFASLVDSVDGFAKLSKLNQVKPSINDEENEQRSNFSSGLNDSGMSEGPVAESCTPSSDFWGNTLDSVGSRGDAQVSNSSVASNRKLSDSGDSLHFSFNLSGSTAAPLHRLGSKSRGTRLGDDLLHSSELSKSSHGADLSEKISGDAVKVKNSPSQNSKGSKKEDNESSSNSHALKFREIKSMSSSSPSVHRSLGTERVSKSTDALNSSRVLSTSSERSGHAVKNCSRTSDVLKSREGGTPSPSVSDARLASAVGGALPRVKSGKVDCVEASDTVSSQATNLSNDRNGLKTSVFKVFDQFRGSKIPKHYPSGVGSEIAGKYSEKELFSYELFVKLYNWNKVELRPSGLINCGNSCYANAVLQCLSFTPPLTAYLLQGLHSKDCVKKGWCFMCEFESLVSMAKDSPLSPMGILSQLRKNGSQLGNGREEDAHEFLRYAIDMMQSVCLAETGVNSSRSLNEETTLIGLTFGGYLRSKIKCTKCQGKSERQERMMDLTVEIEGDIGTLEEALRRFTGTETLDGENKYQCSSCKSYEKAKKKLTILEAPNILTIALKRFQSGKFGKINKPIRFPEILDLAPFMSGTSDKSPIYRLYGVVVHLDIMNAAFSGHYVCYVRNSHNKWFKVDDSTLSSVYCKSRGLPERKYNAMNKVTPVELEKVLMKGAYMLLYSRCLPRAPRLIRNRIISNDPKHRAIPSWIGGRATNLKPKSVSRLSTHSGVDHSVPNAYPPEELRRILEEDSSSDNSSLISNNSDESSISTGSTCCSTSTDDLSDYIFGHSGRGWSSSWRNFSDSDTCSSSSSSPSSTKHSPLSDSNRYASVSPETIGSSKPADSDGAVTVTFLHSDTSKQCRRLASSSSSRNRETGTERLGPDSLGDVKFRKSIVEKER</sequence>
<feature type="compositionally biased region" description="Polar residues" evidence="12">
    <location>
        <begin position="293"/>
        <end position="304"/>
    </location>
</feature>
<dbReference type="FunFam" id="3.90.70.10:FF:000026">
    <property type="entry name" value="Ubiquitin carboxyl-terminal hydrolase 15"/>
    <property type="match status" value="1"/>
</dbReference>
<keyword evidence="10" id="KW-0862">Zinc</keyword>
<feature type="compositionally biased region" description="Polar residues" evidence="12">
    <location>
        <begin position="335"/>
        <end position="345"/>
    </location>
</feature>
<feature type="compositionally biased region" description="Low complexity" evidence="12">
    <location>
        <begin position="192"/>
        <end position="224"/>
    </location>
</feature>
<feature type="compositionally biased region" description="Polar residues" evidence="12">
    <location>
        <begin position="1073"/>
        <end position="1085"/>
    </location>
</feature>
<keyword evidence="17" id="KW-1185">Reference proteome</keyword>
<dbReference type="CDD" id="cd02661">
    <property type="entry name" value="Peptidase_C19E"/>
    <property type="match status" value="1"/>
</dbReference>
<keyword evidence="5" id="KW-0479">Metal-binding</keyword>
<reference evidence="16 17" key="1">
    <citation type="journal article" date="2019" name="G3 (Bethesda)">
        <title>Sequencing of a Wild Apple (Malus baccata) Genome Unravels the Differences Between Cultivated and Wild Apple Species Regarding Disease Resistance and Cold Tolerance.</title>
        <authorList>
            <person name="Chen X."/>
        </authorList>
    </citation>
    <scope>NUCLEOTIDE SEQUENCE [LARGE SCALE GENOMIC DNA]</scope>
    <source>
        <strain evidence="17">cv. Shandingzi</strain>
        <tissue evidence="16">Leaves</tissue>
    </source>
</reference>
<evidence type="ECO:0000256" key="8">
    <source>
        <dbReference type="ARBA" id="ARBA00022801"/>
    </source>
</evidence>
<keyword evidence="8" id="KW-0378">Hydrolase</keyword>
<dbReference type="InterPro" id="IPR038765">
    <property type="entry name" value="Papain-like_cys_pep_sf"/>
</dbReference>
<dbReference type="InterPro" id="IPR002893">
    <property type="entry name" value="Znf_MYND"/>
</dbReference>
<gene>
    <name evidence="16" type="ORF">C1H46_007513</name>
</gene>
<evidence type="ECO:0000256" key="7">
    <source>
        <dbReference type="ARBA" id="ARBA00022786"/>
    </source>
</evidence>
<dbReference type="PROSITE" id="PS00972">
    <property type="entry name" value="USP_1"/>
    <property type="match status" value="1"/>
</dbReference>
<evidence type="ECO:0000256" key="1">
    <source>
        <dbReference type="ARBA" id="ARBA00000707"/>
    </source>
</evidence>
<feature type="region of interest" description="Disordered" evidence="12">
    <location>
        <begin position="996"/>
        <end position="1020"/>
    </location>
</feature>
<evidence type="ECO:0000259" key="14">
    <source>
        <dbReference type="PROSITE" id="PS50235"/>
    </source>
</evidence>
<dbReference type="STRING" id="106549.A0A540N738"/>
<comment type="similarity">
    <text evidence="2">Belongs to the peptidase C19 family.</text>
</comment>
<dbReference type="InterPro" id="IPR050164">
    <property type="entry name" value="Peptidase_C19"/>
</dbReference>
<evidence type="ECO:0000313" key="16">
    <source>
        <dbReference type="EMBL" id="TQE06875.1"/>
    </source>
</evidence>
<organism evidence="16 17">
    <name type="scientific">Malus baccata</name>
    <name type="common">Siberian crab apple</name>
    <name type="synonym">Pyrus baccata</name>
    <dbReference type="NCBI Taxonomy" id="106549"/>
    <lineage>
        <taxon>Eukaryota</taxon>
        <taxon>Viridiplantae</taxon>
        <taxon>Streptophyta</taxon>
        <taxon>Embryophyta</taxon>
        <taxon>Tracheophyta</taxon>
        <taxon>Spermatophyta</taxon>
        <taxon>Magnoliopsida</taxon>
        <taxon>eudicotyledons</taxon>
        <taxon>Gunneridae</taxon>
        <taxon>Pentapetalae</taxon>
        <taxon>rosids</taxon>
        <taxon>fabids</taxon>
        <taxon>Rosales</taxon>
        <taxon>Rosaceae</taxon>
        <taxon>Amygdaloideae</taxon>
        <taxon>Maleae</taxon>
        <taxon>Malus</taxon>
    </lineage>
</organism>
<feature type="domain" description="USP" evidence="14">
    <location>
        <begin position="606"/>
        <end position="930"/>
    </location>
</feature>
<keyword evidence="13" id="KW-1133">Transmembrane helix</keyword>
<evidence type="ECO:0000256" key="4">
    <source>
        <dbReference type="ARBA" id="ARBA00022670"/>
    </source>
</evidence>
<keyword evidence="7" id="KW-0833">Ubl conjugation pathway</keyword>
<comment type="caution">
    <text evidence="16">The sequence shown here is derived from an EMBL/GenBank/DDBJ whole genome shotgun (WGS) entry which is preliminary data.</text>
</comment>
<evidence type="ECO:0000256" key="10">
    <source>
        <dbReference type="ARBA" id="ARBA00022833"/>
    </source>
</evidence>
<evidence type="ECO:0000256" key="13">
    <source>
        <dbReference type="SAM" id="Phobius"/>
    </source>
</evidence>
<dbReference type="PROSITE" id="PS01360">
    <property type="entry name" value="ZF_MYND_1"/>
    <property type="match status" value="1"/>
</dbReference>
<dbReference type="EMBL" id="VIEB01000095">
    <property type="protein sequence ID" value="TQE06875.1"/>
    <property type="molecule type" value="Genomic_DNA"/>
</dbReference>
<dbReference type="GO" id="GO:0005634">
    <property type="term" value="C:nucleus"/>
    <property type="evidence" value="ECO:0007669"/>
    <property type="project" value="TreeGrafter"/>
</dbReference>
<feature type="compositionally biased region" description="Basic and acidic residues" evidence="12">
    <location>
        <begin position="144"/>
        <end position="157"/>
    </location>
</feature>
<dbReference type="SUPFAM" id="SSF144232">
    <property type="entry name" value="HIT/MYND zinc finger-like"/>
    <property type="match status" value="1"/>
</dbReference>
<keyword evidence="4" id="KW-0645">Protease</keyword>
<keyword evidence="13" id="KW-0812">Transmembrane</keyword>
<dbReference type="InterPro" id="IPR018200">
    <property type="entry name" value="USP_CS"/>
</dbReference>
<dbReference type="FunFam" id="6.10.140.2220:FF:000006">
    <property type="entry name" value="Ubiquitin carboxyl-terminal hydrolase 15"/>
    <property type="match status" value="1"/>
</dbReference>